<dbReference type="HOGENOM" id="CLU_053274_0_0_2"/>
<name>U1NEV5_9EURY</name>
<dbReference type="SUPFAM" id="SSF56349">
    <property type="entry name" value="DNA breaking-rejoining enzymes"/>
    <property type="match status" value="1"/>
</dbReference>
<dbReference type="GO" id="GO:0003677">
    <property type="term" value="F:DNA binding"/>
    <property type="evidence" value="ECO:0007669"/>
    <property type="project" value="InterPro"/>
</dbReference>
<sequence length="279" mass="33974">MQHIAVKDWQQSYKTSLQKSVKREMKYRRHRRGTQEWDPEISYYDSGSTHQPRDFVSEQERIQIREAALNYRSIPSYSNLTAQERDKWKAHLTRRFELPKTQVKKTLETSKQLQIPIARLDQSRRGTKTRRSRKNRHRLDRPRKQRAPYTEKRLHQKHEQLGRRTNRQNHHRTQKWLEERSQHEKYDGRDEIWLTRRGNPYNSNSLSYLMKNLCDEADISYENRDMTWYIIRHSVGTQMTRQEGLAATQTQLRYEDERTTMRYDQAPVKDRRDALDRMG</sequence>
<proteinExistence type="predicted"/>
<feature type="compositionally biased region" description="Basic residues" evidence="2">
    <location>
        <begin position="125"/>
        <end position="146"/>
    </location>
</feature>
<evidence type="ECO:0000256" key="1">
    <source>
        <dbReference type="ARBA" id="ARBA00023172"/>
    </source>
</evidence>
<dbReference type="Proteomes" id="UP000030710">
    <property type="component" value="Unassembled WGS sequence"/>
</dbReference>
<keyword evidence="1" id="KW-0233">DNA recombination</keyword>
<gene>
    <name evidence="3" type="ORF">J07HQW2_01756</name>
</gene>
<evidence type="ECO:0000313" key="4">
    <source>
        <dbReference type="Proteomes" id="UP000030710"/>
    </source>
</evidence>
<feature type="compositionally biased region" description="Basic and acidic residues" evidence="2">
    <location>
        <begin position="149"/>
        <end position="162"/>
    </location>
</feature>
<organism evidence="3 4">
    <name type="scientific">Haloquadratum walsbyi J07HQW2</name>
    <dbReference type="NCBI Taxonomy" id="1238425"/>
    <lineage>
        <taxon>Archaea</taxon>
        <taxon>Methanobacteriati</taxon>
        <taxon>Methanobacteriota</taxon>
        <taxon>Stenosarchaea group</taxon>
        <taxon>Halobacteria</taxon>
        <taxon>Halobacteriales</taxon>
        <taxon>Haloferacaceae</taxon>
        <taxon>Haloquadratum</taxon>
    </lineage>
</organism>
<dbReference type="GO" id="GO:0015074">
    <property type="term" value="P:DNA integration"/>
    <property type="evidence" value="ECO:0007669"/>
    <property type="project" value="InterPro"/>
</dbReference>
<dbReference type="Gene3D" id="1.10.443.10">
    <property type="entry name" value="Intergrase catalytic core"/>
    <property type="match status" value="1"/>
</dbReference>
<evidence type="ECO:0000313" key="3">
    <source>
        <dbReference type="EMBL" id="ERG95303.1"/>
    </source>
</evidence>
<reference evidence="3 4" key="1">
    <citation type="journal article" date="2013" name="PLoS ONE">
        <title>Assembly-driven community genomics of a hypersaline microbial ecosystem.</title>
        <authorList>
            <person name="Podell S."/>
            <person name="Ugalde J.A."/>
            <person name="Narasingarao P."/>
            <person name="Banfield J.F."/>
            <person name="Heidelberg K.B."/>
            <person name="Allen E.E."/>
        </authorList>
    </citation>
    <scope>NUCLEOTIDE SEQUENCE [LARGE SCALE GENOMIC DNA]</scope>
    <source>
        <strain evidence="4">J07HQW2</strain>
    </source>
</reference>
<dbReference type="eggNOG" id="arCOG01241">
    <property type="taxonomic scope" value="Archaea"/>
</dbReference>
<accession>U1NEV5</accession>
<dbReference type="EMBL" id="KE356561">
    <property type="protein sequence ID" value="ERG95303.1"/>
    <property type="molecule type" value="Genomic_DNA"/>
</dbReference>
<dbReference type="InterPro" id="IPR011010">
    <property type="entry name" value="DNA_brk_join_enz"/>
</dbReference>
<dbReference type="InterPro" id="IPR013762">
    <property type="entry name" value="Integrase-like_cat_sf"/>
</dbReference>
<dbReference type="AlphaFoldDB" id="U1NEV5"/>
<feature type="region of interest" description="Disordered" evidence="2">
    <location>
        <begin position="115"/>
        <end position="182"/>
    </location>
</feature>
<protein>
    <recommendedName>
        <fullName evidence="5">Phage integrase family</fullName>
    </recommendedName>
</protein>
<evidence type="ECO:0008006" key="5">
    <source>
        <dbReference type="Google" id="ProtNLM"/>
    </source>
</evidence>
<dbReference type="GO" id="GO:0006310">
    <property type="term" value="P:DNA recombination"/>
    <property type="evidence" value="ECO:0007669"/>
    <property type="project" value="UniProtKB-KW"/>
</dbReference>
<feature type="compositionally biased region" description="Basic residues" evidence="2">
    <location>
        <begin position="164"/>
        <end position="174"/>
    </location>
</feature>
<evidence type="ECO:0000256" key="2">
    <source>
        <dbReference type="SAM" id="MobiDB-lite"/>
    </source>
</evidence>